<organism evidence="1 2">
    <name type="scientific">Streptomyces plumbiresistens</name>
    <dbReference type="NCBI Taxonomy" id="511811"/>
    <lineage>
        <taxon>Bacteria</taxon>
        <taxon>Bacillati</taxon>
        <taxon>Actinomycetota</taxon>
        <taxon>Actinomycetes</taxon>
        <taxon>Kitasatosporales</taxon>
        <taxon>Streptomycetaceae</taxon>
        <taxon>Streptomyces</taxon>
    </lineage>
</organism>
<evidence type="ECO:0000313" key="2">
    <source>
        <dbReference type="Proteomes" id="UP001500456"/>
    </source>
</evidence>
<evidence type="ECO:0008006" key="3">
    <source>
        <dbReference type="Google" id="ProtNLM"/>
    </source>
</evidence>
<dbReference type="EMBL" id="BAAAZX010000021">
    <property type="protein sequence ID" value="GAA4013589.1"/>
    <property type="molecule type" value="Genomic_DNA"/>
</dbReference>
<name>A0ABP7SLX5_9ACTN</name>
<proteinExistence type="predicted"/>
<gene>
    <name evidence="1" type="ORF">GCM10022232_64910</name>
</gene>
<comment type="caution">
    <text evidence="1">The sequence shown here is derived from an EMBL/GenBank/DDBJ whole genome shotgun (WGS) entry which is preliminary data.</text>
</comment>
<accession>A0ABP7SLX5</accession>
<dbReference type="Proteomes" id="UP001500456">
    <property type="component" value="Unassembled WGS sequence"/>
</dbReference>
<protein>
    <recommendedName>
        <fullName evidence="3">DUF4034 domain-containing protein</fullName>
    </recommendedName>
</protein>
<keyword evidence="2" id="KW-1185">Reference proteome</keyword>
<sequence>MDVALISAFLDGTGNDWDRRSHRISVLAQFVAATEIASAWLAQEPHSADALVFHSWVDLARGLRTRRLEDASQMVSNCYEAADLRPDDPLPWIALLGAARIERYRQRDVDSIWREATGRDRWNREAYLQMLGYLSPQEGGSSPQVLDFIDVVRPRIPADAPCAAAELTAYVRQYQGLVGQGGVQALTARELWIGQPVAAALDKASVMWVKPDFFGHAAALADLNVLAYALCAAGRAPDAAGAFRLLRAKVTYWPWHFDGAAVTEFEQQRARSTRSRSRRTF</sequence>
<evidence type="ECO:0000313" key="1">
    <source>
        <dbReference type="EMBL" id="GAA4013589.1"/>
    </source>
</evidence>
<reference evidence="2" key="1">
    <citation type="journal article" date="2019" name="Int. J. Syst. Evol. Microbiol.">
        <title>The Global Catalogue of Microorganisms (GCM) 10K type strain sequencing project: providing services to taxonomists for standard genome sequencing and annotation.</title>
        <authorList>
            <consortium name="The Broad Institute Genomics Platform"/>
            <consortium name="The Broad Institute Genome Sequencing Center for Infectious Disease"/>
            <person name="Wu L."/>
            <person name="Ma J."/>
        </authorList>
    </citation>
    <scope>NUCLEOTIDE SEQUENCE [LARGE SCALE GENOMIC DNA]</scope>
    <source>
        <strain evidence="2">JCM 16924</strain>
    </source>
</reference>